<protein>
    <submittedName>
        <fullName evidence="1">Uncharacterized protein</fullName>
    </submittedName>
</protein>
<dbReference type="AlphaFoldDB" id="A0A6A5Z7B3"/>
<keyword evidence="2" id="KW-1185">Reference proteome</keyword>
<evidence type="ECO:0000313" key="2">
    <source>
        <dbReference type="Proteomes" id="UP000799770"/>
    </source>
</evidence>
<accession>A0A6A5Z7B3</accession>
<dbReference type="Proteomes" id="UP000799770">
    <property type="component" value="Unassembled WGS sequence"/>
</dbReference>
<dbReference type="InterPro" id="IPR011008">
    <property type="entry name" value="Dimeric_a/b-barrel"/>
</dbReference>
<proteinExistence type="predicted"/>
<dbReference type="SUPFAM" id="SSF54909">
    <property type="entry name" value="Dimeric alpha+beta barrel"/>
    <property type="match status" value="1"/>
</dbReference>
<dbReference type="OrthoDB" id="2851338at2759"/>
<evidence type="ECO:0000313" key="1">
    <source>
        <dbReference type="EMBL" id="KAF2114261.1"/>
    </source>
</evidence>
<dbReference type="EMBL" id="ML977326">
    <property type="protein sequence ID" value="KAF2114261.1"/>
    <property type="molecule type" value="Genomic_DNA"/>
</dbReference>
<name>A0A6A5Z7B3_9PLEO</name>
<reference evidence="1" key="1">
    <citation type="journal article" date="2020" name="Stud. Mycol.">
        <title>101 Dothideomycetes genomes: a test case for predicting lifestyles and emergence of pathogens.</title>
        <authorList>
            <person name="Haridas S."/>
            <person name="Albert R."/>
            <person name="Binder M."/>
            <person name="Bloem J."/>
            <person name="Labutti K."/>
            <person name="Salamov A."/>
            <person name="Andreopoulos B."/>
            <person name="Baker S."/>
            <person name="Barry K."/>
            <person name="Bills G."/>
            <person name="Bluhm B."/>
            <person name="Cannon C."/>
            <person name="Castanera R."/>
            <person name="Culley D."/>
            <person name="Daum C."/>
            <person name="Ezra D."/>
            <person name="Gonzalez J."/>
            <person name="Henrissat B."/>
            <person name="Kuo A."/>
            <person name="Liang C."/>
            <person name="Lipzen A."/>
            <person name="Lutzoni F."/>
            <person name="Magnuson J."/>
            <person name="Mondo S."/>
            <person name="Nolan M."/>
            <person name="Ohm R."/>
            <person name="Pangilinan J."/>
            <person name="Park H.-J."/>
            <person name="Ramirez L."/>
            <person name="Alfaro M."/>
            <person name="Sun H."/>
            <person name="Tritt A."/>
            <person name="Yoshinaga Y."/>
            <person name="Zwiers L.-H."/>
            <person name="Turgeon B."/>
            <person name="Goodwin S."/>
            <person name="Spatafora J."/>
            <person name="Crous P."/>
            <person name="Grigoriev I."/>
        </authorList>
    </citation>
    <scope>NUCLEOTIDE SEQUENCE</scope>
    <source>
        <strain evidence="1">CBS 627.86</strain>
    </source>
</reference>
<gene>
    <name evidence="1" type="ORF">BDV96DRAFT_112805</name>
</gene>
<sequence>MTEHNVISIEQPLYGIAVLLVWGASDPRTTDETALNDWWTNEHLPERLALPGFSRARRYFSKTQDGGSKYLALYEAEHLRDLRSEAYLAALNNPTARTKQFMPCLAKLNRSACEVVSSQSNTKSGQYSRSLVGNCIALVTFSRSTIGVSGEVDLGTRRLIQAAIDAVFARPGTLNVHVLREDEETTRIGSTSKSYDSVQFHAHDEETASEQRIAMIEFSLPLGRAAAELNDTLDTFRSEIEERGATGFTAETFDLVCSLDPHP</sequence>
<organism evidence="1 2">
    <name type="scientific">Lophiotrema nucula</name>
    <dbReference type="NCBI Taxonomy" id="690887"/>
    <lineage>
        <taxon>Eukaryota</taxon>
        <taxon>Fungi</taxon>
        <taxon>Dikarya</taxon>
        <taxon>Ascomycota</taxon>
        <taxon>Pezizomycotina</taxon>
        <taxon>Dothideomycetes</taxon>
        <taxon>Pleosporomycetidae</taxon>
        <taxon>Pleosporales</taxon>
        <taxon>Lophiotremataceae</taxon>
        <taxon>Lophiotrema</taxon>
    </lineage>
</organism>